<sequence length="179" mass="19737">MRGAFPANKVDDAARARLFDRFHDLNIAAPTVPYPAHRTVEEGKALRGTMAGTFTKNLLVKDKKARHFLLSFHEDRALALKILHRRIGGRGQVGFASAERVQEYLGVQPGALTPLGLINDATHAVTPVIDARLMDTDQLNFHPLINTESTGLHPKELLSFILSCGHEPMIVDFDAPLPE</sequence>
<dbReference type="SUPFAM" id="SSF55826">
    <property type="entry name" value="YbaK/ProRS associated domain"/>
    <property type="match status" value="1"/>
</dbReference>
<evidence type="ECO:0000313" key="4">
    <source>
        <dbReference type="Proteomes" id="UP000256941"/>
    </source>
</evidence>
<dbReference type="CDD" id="cd04335">
    <property type="entry name" value="PrdX_deacylase"/>
    <property type="match status" value="1"/>
</dbReference>
<dbReference type="Gene3D" id="3.90.960.10">
    <property type="entry name" value="YbaK/aminoacyl-tRNA synthetase-associated domain"/>
    <property type="match status" value="1"/>
</dbReference>
<dbReference type="FunFam" id="3.90.960.10:FF:000005">
    <property type="entry name" value="Putative prolyl-tRNA synthetase"/>
    <property type="match status" value="1"/>
</dbReference>
<gene>
    <name evidence="3" type="ORF">BDD41_1090</name>
</gene>
<dbReference type="PANTHER" id="PTHR31423:SF3">
    <property type="entry name" value="PROLYL-TRNA SYNTHETASE ASSOCIATED DOMAIN-CONTAINING PROTEIN 1-RELATED"/>
    <property type="match status" value="1"/>
</dbReference>
<dbReference type="Proteomes" id="UP000256941">
    <property type="component" value="Unassembled WGS sequence"/>
</dbReference>
<evidence type="ECO:0000256" key="1">
    <source>
        <dbReference type="ARBA" id="ARBA00010201"/>
    </source>
</evidence>
<dbReference type="PANTHER" id="PTHR31423">
    <property type="entry name" value="YBAK DOMAIN-CONTAINING PROTEIN"/>
    <property type="match status" value="1"/>
</dbReference>
<evidence type="ECO:0000313" key="3">
    <source>
        <dbReference type="EMBL" id="REF72605.1"/>
    </source>
</evidence>
<dbReference type="InterPro" id="IPR040285">
    <property type="entry name" value="ProX/PRXD1"/>
</dbReference>
<dbReference type="EMBL" id="QTUJ01000001">
    <property type="protein sequence ID" value="REF72605.1"/>
    <property type="molecule type" value="Genomic_DNA"/>
</dbReference>
<reference evidence="3 4" key="1">
    <citation type="submission" date="2018-08" db="EMBL/GenBank/DDBJ databases">
        <title>Genomic Encyclopedia of Archaeal and Bacterial Type Strains, Phase II (KMG-II): from individual species to whole genera.</title>
        <authorList>
            <person name="Goeker M."/>
        </authorList>
    </citation>
    <scope>NUCLEOTIDE SEQUENCE [LARGE SCALE GENOMIC DNA]</scope>
    <source>
        <strain evidence="3 4">DSM 17099</strain>
    </source>
</reference>
<comment type="similarity">
    <text evidence="1">Belongs to the PRORSD1 family.</text>
</comment>
<name>A0A3D9XQC3_PARVE</name>
<proteinExistence type="inferred from homology"/>
<organism evidence="3 4">
    <name type="scientific">Paracoccus versutus</name>
    <name type="common">Thiobacillus versutus</name>
    <dbReference type="NCBI Taxonomy" id="34007"/>
    <lineage>
        <taxon>Bacteria</taxon>
        <taxon>Pseudomonadati</taxon>
        <taxon>Pseudomonadota</taxon>
        <taxon>Alphaproteobacteria</taxon>
        <taxon>Rhodobacterales</taxon>
        <taxon>Paracoccaceae</taxon>
        <taxon>Paracoccus</taxon>
    </lineage>
</organism>
<comment type="caution">
    <text evidence="3">The sequence shown here is derived from an EMBL/GenBank/DDBJ whole genome shotgun (WGS) entry which is preliminary data.</text>
</comment>
<keyword evidence="3" id="KW-0378">Hydrolase</keyword>
<dbReference type="GO" id="GO:0002161">
    <property type="term" value="F:aminoacyl-tRNA deacylase activity"/>
    <property type="evidence" value="ECO:0007669"/>
    <property type="project" value="InterPro"/>
</dbReference>
<dbReference type="Pfam" id="PF04073">
    <property type="entry name" value="tRNA_edit"/>
    <property type="match status" value="1"/>
</dbReference>
<evidence type="ECO:0000259" key="2">
    <source>
        <dbReference type="Pfam" id="PF04073"/>
    </source>
</evidence>
<feature type="domain" description="YbaK/aminoacyl-tRNA synthetase-associated" evidence="2">
    <location>
        <begin position="36"/>
        <end position="159"/>
    </location>
</feature>
<dbReference type="InterPro" id="IPR007214">
    <property type="entry name" value="YbaK/aa-tRNA-synth-assoc-dom"/>
</dbReference>
<accession>A0A3D9XQC3</accession>
<dbReference type="InterPro" id="IPR036754">
    <property type="entry name" value="YbaK/aa-tRNA-synt-asso_dom_sf"/>
</dbReference>
<dbReference type="AlphaFoldDB" id="A0A3D9XQC3"/>
<dbReference type="RefSeq" id="WP_116220995.1">
    <property type="nucleotide sequence ID" value="NZ_CP038196.1"/>
</dbReference>
<protein>
    <submittedName>
        <fullName evidence="3">Ala-tRNA(Pro) hydrolase</fullName>
    </submittedName>
</protein>